<dbReference type="STRING" id="4577.A0A1D6HWR1"/>
<dbReference type="AlphaFoldDB" id="A0A1D6HWR1"/>
<evidence type="ECO:0000313" key="1">
    <source>
        <dbReference type="EMBL" id="ONM52660.1"/>
    </source>
</evidence>
<dbReference type="InterPro" id="IPR036412">
    <property type="entry name" value="HAD-like_sf"/>
</dbReference>
<dbReference type="PANTHER" id="PTHR42861">
    <property type="entry name" value="CALCIUM-TRANSPORTING ATPASE"/>
    <property type="match status" value="1"/>
</dbReference>
<dbReference type="EMBL" id="CM007650">
    <property type="protein sequence ID" value="ONM52660.1"/>
    <property type="molecule type" value="Genomic_DNA"/>
</dbReference>
<reference evidence="1" key="1">
    <citation type="submission" date="2015-12" db="EMBL/GenBank/DDBJ databases">
        <title>Update maize B73 reference genome by single molecule sequencing technologies.</title>
        <authorList>
            <consortium name="Maize Genome Sequencing Project"/>
            <person name="Ware D."/>
        </authorList>
    </citation>
    <scope>NUCLEOTIDE SEQUENCE [LARGE SCALE GENOMIC DNA]</scope>
    <source>
        <tissue evidence="1">Seedling</tissue>
    </source>
</reference>
<accession>A0A1D6HWR1</accession>
<dbReference type="SMR" id="A0A1D6HWR1"/>
<dbReference type="Gene3D" id="3.40.50.1000">
    <property type="entry name" value="HAD superfamily/HAD-like"/>
    <property type="match status" value="1"/>
</dbReference>
<organism evidence="1">
    <name type="scientific">Zea mays</name>
    <name type="common">Maize</name>
    <dbReference type="NCBI Taxonomy" id="4577"/>
    <lineage>
        <taxon>Eukaryota</taxon>
        <taxon>Viridiplantae</taxon>
        <taxon>Streptophyta</taxon>
        <taxon>Embryophyta</taxon>
        <taxon>Tracheophyta</taxon>
        <taxon>Spermatophyta</taxon>
        <taxon>Magnoliopsida</taxon>
        <taxon>Liliopsida</taxon>
        <taxon>Poales</taxon>
        <taxon>Poaceae</taxon>
        <taxon>PACMAD clade</taxon>
        <taxon>Panicoideae</taxon>
        <taxon>Andropogonodae</taxon>
        <taxon>Andropogoneae</taxon>
        <taxon>Tripsacinae</taxon>
        <taxon>Zea</taxon>
    </lineage>
</organism>
<gene>
    <name evidence="1" type="ORF">ZEAMMB73_Zm00001d019307</name>
</gene>
<dbReference type="SUPFAM" id="SSF56784">
    <property type="entry name" value="HAD-like"/>
    <property type="match status" value="1"/>
</dbReference>
<protein>
    <submittedName>
        <fullName evidence="1">ATPase 2 plasma membrane-type</fullName>
    </submittedName>
</protein>
<sequence>MCCTPPDLSSHLTLDSPMGGPFSSIVGALGPCYPVPRGAAPSAMEAFEHGLLPIQKLVFLEEHKCEIVQMLQTRKHICGMTGHRVNDALDLKIADIGIVVADATDTA</sequence>
<dbReference type="InterPro" id="IPR023214">
    <property type="entry name" value="HAD_sf"/>
</dbReference>
<proteinExistence type="predicted"/>
<accession>A0A3L6DUY4</accession>
<dbReference type="InParanoid" id="A0A1D6HWR1"/>
<name>A0A1D6HWR1_MAIZE</name>